<organism evidence="1 2">
    <name type="scientific">Sediminibacillus albus</name>
    <dbReference type="NCBI Taxonomy" id="407036"/>
    <lineage>
        <taxon>Bacteria</taxon>
        <taxon>Bacillati</taxon>
        <taxon>Bacillota</taxon>
        <taxon>Bacilli</taxon>
        <taxon>Bacillales</taxon>
        <taxon>Bacillaceae</taxon>
        <taxon>Sediminibacillus</taxon>
    </lineage>
</organism>
<reference evidence="1 2" key="1">
    <citation type="submission" date="2016-10" db="EMBL/GenBank/DDBJ databases">
        <authorList>
            <person name="de Groot N.N."/>
        </authorList>
    </citation>
    <scope>NUCLEOTIDE SEQUENCE [LARGE SCALE GENOMIC DNA]</scope>
    <source>
        <strain evidence="1 2">CGMCC 1.6502</strain>
    </source>
</reference>
<dbReference type="EMBL" id="FNFL01000001">
    <property type="protein sequence ID" value="SDJ85673.1"/>
    <property type="molecule type" value="Genomic_DNA"/>
</dbReference>
<sequence>MAQQLLTIEEFNKLLQQWNGKMIKVSKQELDDYDESVLQLHSVSYGRNTRRIDDYQPMHTLQLNGDGKMLTDAESSQPLPDQLYEIPIEDSTLYQFDESQFSLTTDRGTYTIEIASELE</sequence>
<protein>
    <submittedName>
        <fullName evidence="1">Uncharacterized protein</fullName>
    </submittedName>
</protein>
<evidence type="ECO:0000313" key="2">
    <source>
        <dbReference type="Proteomes" id="UP000198694"/>
    </source>
</evidence>
<accession>A0A1G8X544</accession>
<dbReference type="AlphaFoldDB" id="A0A1G8X544"/>
<gene>
    <name evidence="1" type="ORF">SAMN05216243_1166</name>
</gene>
<dbReference type="OrthoDB" id="2705224at2"/>
<dbReference type="Proteomes" id="UP000198694">
    <property type="component" value="Unassembled WGS sequence"/>
</dbReference>
<dbReference type="InterPro" id="IPR058926">
    <property type="entry name" value="YmzB-like"/>
</dbReference>
<proteinExistence type="predicted"/>
<dbReference type="RefSeq" id="WP_093211891.1">
    <property type="nucleotide sequence ID" value="NZ_FNFL01000001.1"/>
</dbReference>
<dbReference type="Pfam" id="PF25846">
    <property type="entry name" value="YmzB"/>
    <property type="match status" value="1"/>
</dbReference>
<evidence type="ECO:0000313" key="1">
    <source>
        <dbReference type="EMBL" id="SDJ85673.1"/>
    </source>
</evidence>
<keyword evidence="2" id="KW-1185">Reference proteome</keyword>
<name>A0A1G8X544_9BACI</name>